<evidence type="ECO:0000313" key="1">
    <source>
        <dbReference type="EMBL" id="MBC3881946.1"/>
    </source>
</evidence>
<evidence type="ECO:0000313" key="2">
    <source>
        <dbReference type="Proteomes" id="UP000627446"/>
    </source>
</evidence>
<dbReference type="AlphaFoldDB" id="A0A923HQ27"/>
<keyword evidence="2" id="KW-1185">Reference proteome</keyword>
<sequence>MPDENWEKYSEIFIGEVSGVHLIGYEKDRLKSLSRGDNQRWFTDVTQTQNLNLLVTKVFVGKPKPLLDVKVGGCGVVTPRPMTFGIFFVSKETGAIIPIYETEGELYYELLVKLGKMSR</sequence>
<protein>
    <submittedName>
        <fullName evidence="1">Uncharacterized protein</fullName>
    </submittedName>
</protein>
<reference evidence="1" key="1">
    <citation type="submission" date="2020-08" db="EMBL/GenBank/DDBJ databases">
        <title>Novel species isolated from subtropical streams in China.</title>
        <authorList>
            <person name="Lu H."/>
        </authorList>
    </citation>
    <scope>NUCLEOTIDE SEQUENCE</scope>
    <source>
        <strain evidence="1">LX22W</strain>
    </source>
</reference>
<accession>A0A923HQ27</accession>
<name>A0A923HQ27_9BURK</name>
<comment type="caution">
    <text evidence="1">The sequence shown here is derived from an EMBL/GenBank/DDBJ whole genome shotgun (WGS) entry which is preliminary data.</text>
</comment>
<organism evidence="1 2">
    <name type="scientific">Undibacterium nitidum</name>
    <dbReference type="NCBI Taxonomy" id="2762298"/>
    <lineage>
        <taxon>Bacteria</taxon>
        <taxon>Pseudomonadati</taxon>
        <taxon>Pseudomonadota</taxon>
        <taxon>Betaproteobacteria</taxon>
        <taxon>Burkholderiales</taxon>
        <taxon>Oxalobacteraceae</taxon>
        <taxon>Undibacterium</taxon>
    </lineage>
</organism>
<dbReference type="RefSeq" id="WP_186916398.1">
    <property type="nucleotide sequence ID" value="NZ_JACOFZ010000003.1"/>
</dbReference>
<dbReference type="EMBL" id="JACOFZ010000003">
    <property type="protein sequence ID" value="MBC3881946.1"/>
    <property type="molecule type" value="Genomic_DNA"/>
</dbReference>
<proteinExistence type="predicted"/>
<gene>
    <name evidence="1" type="ORF">H8K36_11205</name>
</gene>
<dbReference type="Proteomes" id="UP000627446">
    <property type="component" value="Unassembled WGS sequence"/>
</dbReference>